<organism evidence="2">
    <name type="scientific">Mariniphaga anaerophila</name>
    <dbReference type="NCBI Taxonomy" id="1484053"/>
    <lineage>
        <taxon>Bacteria</taxon>
        <taxon>Pseudomonadati</taxon>
        <taxon>Bacteroidota</taxon>
        <taxon>Bacteroidia</taxon>
        <taxon>Marinilabiliales</taxon>
        <taxon>Prolixibacteraceae</taxon>
        <taxon>Mariniphaga</taxon>
    </lineage>
</organism>
<evidence type="ECO:0000313" key="2">
    <source>
        <dbReference type="EMBL" id="HDR52065.1"/>
    </source>
</evidence>
<accession>A0A831LMA0</accession>
<dbReference type="InterPro" id="IPR024623">
    <property type="entry name" value="YtxH"/>
</dbReference>
<dbReference type="AlphaFoldDB" id="A0A831LMA0"/>
<dbReference type="Pfam" id="PF12732">
    <property type="entry name" value="YtxH"/>
    <property type="match status" value="1"/>
</dbReference>
<dbReference type="Proteomes" id="UP000886047">
    <property type="component" value="Unassembled WGS sequence"/>
</dbReference>
<gene>
    <name evidence="2" type="ORF">ENN90_10690</name>
</gene>
<proteinExistence type="predicted"/>
<dbReference type="EMBL" id="DSDK01000586">
    <property type="protein sequence ID" value="HDR52065.1"/>
    <property type="molecule type" value="Genomic_DNA"/>
</dbReference>
<sequence>MSKVKVLLGVLAGAAAGALSGILLAPEKGSKTRKKITRKGEDYLDSVKKTFKELLDTFTKKMEKVKDDVSDYADKKKSKTEKPEKDTKTVTG</sequence>
<comment type="caution">
    <text evidence="2">The sequence shown here is derived from an EMBL/GenBank/DDBJ whole genome shotgun (WGS) entry which is preliminary data.</text>
</comment>
<reference evidence="2" key="1">
    <citation type="journal article" date="2020" name="mSystems">
        <title>Genome- and Community-Level Interaction Insights into Carbon Utilization and Element Cycling Functions of Hydrothermarchaeota in Hydrothermal Sediment.</title>
        <authorList>
            <person name="Zhou Z."/>
            <person name="Liu Y."/>
            <person name="Xu W."/>
            <person name="Pan J."/>
            <person name="Luo Z.H."/>
            <person name="Li M."/>
        </authorList>
    </citation>
    <scope>NUCLEOTIDE SEQUENCE [LARGE SCALE GENOMIC DNA]</scope>
    <source>
        <strain evidence="2">SpSt-1217</strain>
    </source>
</reference>
<evidence type="ECO:0000256" key="1">
    <source>
        <dbReference type="SAM" id="MobiDB-lite"/>
    </source>
</evidence>
<protein>
    <submittedName>
        <fullName evidence="2">YtxH domain-containing protein</fullName>
    </submittedName>
</protein>
<name>A0A831LMA0_9BACT</name>
<feature type="region of interest" description="Disordered" evidence="1">
    <location>
        <begin position="68"/>
        <end position="92"/>
    </location>
</feature>